<feature type="transmembrane region" description="Helical" evidence="7">
    <location>
        <begin position="263"/>
        <end position="289"/>
    </location>
</feature>
<gene>
    <name evidence="9" type="ordered locus">wcw_1477</name>
</gene>
<feature type="domain" description="Major facilitator superfamily (MFS) profile" evidence="8">
    <location>
        <begin position="12"/>
        <end position="450"/>
    </location>
</feature>
<name>D6YRY1_WADCW</name>
<dbReference type="InterPro" id="IPR036259">
    <property type="entry name" value="MFS_trans_sf"/>
</dbReference>
<feature type="transmembrane region" description="Helical" evidence="7">
    <location>
        <begin position="423"/>
        <end position="445"/>
    </location>
</feature>
<dbReference type="SUPFAM" id="SSF103473">
    <property type="entry name" value="MFS general substrate transporter"/>
    <property type="match status" value="1"/>
</dbReference>
<dbReference type="eggNOG" id="COG2814">
    <property type="taxonomic scope" value="Bacteria"/>
</dbReference>
<evidence type="ECO:0000256" key="5">
    <source>
        <dbReference type="ARBA" id="ARBA00022989"/>
    </source>
</evidence>
<feature type="transmembrane region" description="Helical" evidence="7">
    <location>
        <begin position="354"/>
        <end position="383"/>
    </location>
</feature>
<keyword evidence="2" id="KW-0813">Transport</keyword>
<dbReference type="AlphaFoldDB" id="D6YRY1"/>
<evidence type="ECO:0000256" key="4">
    <source>
        <dbReference type="ARBA" id="ARBA00022692"/>
    </source>
</evidence>
<keyword evidence="5 7" id="KW-1133">Transmembrane helix</keyword>
<feature type="transmembrane region" description="Helical" evidence="7">
    <location>
        <begin position="164"/>
        <end position="186"/>
    </location>
</feature>
<feature type="transmembrane region" description="Helical" evidence="7">
    <location>
        <begin position="102"/>
        <end position="125"/>
    </location>
</feature>
<accession>D6YRY1</accession>
<dbReference type="CDD" id="cd17321">
    <property type="entry name" value="MFS_MMR_MDR_like"/>
    <property type="match status" value="1"/>
</dbReference>
<evidence type="ECO:0000256" key="7">
    <source>
        <dbReference type="SAM" id="Phobius"/>
    </source>
</evidence>
<dbReference type="RefSeq" id="WP_013182534.1">
    <property type="nucleotide sequence ID" value="NC_014225.1"/>
</dbReference>
<keyword evidence="6 7" id="KW-0472">Membrane</keyword>
<dbReference type="HOGENOM" id="CLU_000960_28_3_0"/>
<reference evidence="9 10" key="1">
    <citation type="journal article" date="2010" name="PLoS ONE">
        <title>The Waddlia genome: a window into chlamydial biology.</title>
        <authorList>
            <person name="Bertelli C."/>
            <person name="Collyn F."/>
            <person name="Croxatto A."/>
            <person name="Ruckert C."/>
            <person name="Polkinghorne A."/>
            <person name="Kebbi-Beghdadi C."/>
            <person name="Goesmann A."/>
            <person name="Vaughan L."/>
            <person name="Greub G."/>
        </authorList>
    </citation>
    <scope>NUCLEOTIDE SEQUENCE [LARGE SCALE GENOMIC DNA]</scope>
    <source>
        <strain evidence="10">ATCC VR-1470 / WSU 86-1044</strain>
    </source>
</reference>
<dbReference type="STRING" id="716544.wcw_1477"/>
<dbReference type="PROSITE" id="PS50850">
    <property type="entry name" value="MFS"/>
    <property type="match status" value="1"/>
</dbReference>
<dbReference type="EMBL" id="CP001928">
    <property type="protein sequence ID" value="ADI38826.1"/>
    <property type="molecule type" value="Genomic_DNA"/>
</dbReference>
<feature type="transmembrane region" description="Helical" evidence="7">
    <location>
        <begin position="12"/>
        <end position="34"/>
    </location>
</feature>
<keyword evidence="10" id="KW-1185">Reference proteome</keyword>
<dbReference type="Proteomes" id="UP000001505">
    <property type="component" value="Chromosome"/>
</dbReference>
<evidence type="ECO:0000256" key="1">
    <source>
        <dbReference type="ARBA" id="ARBA00004651"/>
    </source>
</evidence>
<sequence length="455" mass="49843">MNRVSHEGLSLAAFGICFGCVVIALVFTMVNTAIPSIQSHLNLPVSILQWMMTAFGLINCACLVTCGRIADIFGRKRIFLLGLTSTLIGISAAGLSNTAFCLILGMSFAGLGNAILLPVSQAMLVMEFPQEKRGEAVGIWAGCIGAAMAAGPVLGGIITQVFGWRWVFLINAPVILVSFFLTFFYSRESRNEKDPAKVDVKGMLYLALTVAAFVLVSTERRHFSSLFLSGLMALGVLSIYRLIKHEKTFSAPIISDQLWKNRVFLSASLASFCLIFFVWSIFFLLPIFFQRELGLSPMFSGLMMLWITLPVAFLSPLIARFEKYEKTWLMSLSGFLLLAFFVLLQIFFNTDTPLWKIAVSCLIFGVGYSLIWGPTATAAISCFPSHQSGIASGTFVTIQELGGTFGLAIIATTFSHYSALKEGFYRSLWLLLVVSVIGCALSLVMKTRKRAVEAS</sequence>
<evidence type="ECO:0000313" key="9">
    <source>
        <dbReference type="EMBL" id="ADI38826.1"/>
    </source>
</evidence>
<evidence type="ECO:0000259" key="8">
    <source>
        <dbReference type="PROSITE" id="PS50850"/>
    </source>
</evidence>
<dbReference type="Pfam" id="PF07690">
    <property type="entry name" value="MFS_1"/>
    <property type="match status" value="1"/>
</dbReference>
<dbReference type="InterPro" id="IPR011701">
    <property type="entry name" value="MFS"/>
</dbReference>
<feature type="transmembrane region" description="Helical" evidence="7">
    <location>
        <begin position="223"/>
        <end position="243"/>
    </location>
</feature>
<dbReference type="GO" id="GO:0022857">
    <property type="term" value="F:transmembrane transporter activity"/>
    <property type="evidence" value="ECO:0007669"/>
    <property type="project" value="InterPro"/>
</dbReference>
<feature type="transmembrane region" description="Helical" evidence="7">
    <location>
        <begin position="327"/>
        <end position="348"/>
    </location>
</feature>
<evidence type="ECO:0000256" key="6">
    <source>
        <dbReference type="ARBA" id="ARBA00023136"/>
    </source>
</evidence>
<dbReference type="Gene3D" id="1.20.1250.20">
    <property type="entry name" value="MFS general substrate transporter like domains"/>
    <property type="match status" value="1"/>
</dbReference>
<feature type="transmembrane region" description="Helical" evidence="7">
    <location>
        <begin position="78"/>
        <end position="96"/>
    </location>
</feature>
<comment type="subcellular location">
    <subcellularLocation>
        <location evidence="1">Cell membrane</location>
        <topology evidence="1">Multi-pass membrane protein</topology>
    </subcellularLocation>
</comment>
<dbReference type="InterPro" id="IPR020846">
    <property type="entry name" value="MFS_dom"/>
</dbReference>
<feature type="transmembrane region" description="Helical" evidence="7">
    <location>
        <begin position="395"/>
        <end position="417"/>
    </location>
</feature>
<organism evidence="9 10">
    <name type="scientific">Waddlia chondrophila (strain ATCC VR-1470 / WSU 86-1044)</name>
    <dbReference type="NCBI Taxonomy" id="716544"/>
    <lineage>
        <taxon>Bacteria</taxon>
        <taxon>Pseudomonadati</taxon>
        <taxon>Chlamydiota</taxon>
        <taxon>Chlamydiia</taxon>
        <taxon>Parachlamydiales</taxon>
        <taxon>Waddliaceae</taxon>
        <taxon>Waddlia</taxon>
    </lineage>
</organism>
<evidence type="ECO:0000256" key="3">
    <source>
        <dbReference type="ARBA" id="ARBA00022475"/>
    </source>
</evidence>
<feature type="transmembrane region" description="Helical" evidence="7">
    <location>
        <begin position="295"/>
        <end position="315"/>
    </location>
</feature>
<dbReference type="Gene3D" id="1.20.1720.10">
    <property type="entry name" value="Multidrug resistance protein D"/>
    <property type="match status" value="1"/>
</dbReference>
<dbReference type="GO" id="GO:0005886">
    <property type="term" value="C:plasma membrane"/>
    <property type="evidence" value="ECO:0007669"/>
    <property type="project" value="UniProtKB-SubCell"/>
</dbReference>
<dbReference type="PANTHER" id="PTHR42718">
    <property type="entry name" value="MAJOR FACILITATOR SUPERFAMILY MULTIDRUG TRANSPORTER MFSC"/>
    <property type="match status" value="1"/>
</dbReference>
<keyword evidence="3" id="KW-1003">Cell membrane</keyword>
<feature type="transmembrane region" description="Helical" evidence="7">
    <location>
        <begin position="198"/>
        <end position="217"/>
    </location>
</feature>
<dbReference type="OrthoDB" id="9816041at2"/>
<feature type="transmembrane region" description="Helical" evidence="7">
    <location>
        <begin position="46"/>
        <end position="66"/>
    </location>
</feature>
<keyword evidence="4 7" id="KW-0812">Transmembrane</keyword>
<evidence type="ECO:0000313" key="10">
    <source>
        <dbReference type="Proteomes" id="UP000001505"/>
    </source>
</evidence>
<proteinExistence type="predicted"/>
<feature type="transmembrane region" description="Helical" evidence="7">
    <location>
        <begin position="137"/>
        <end position="158"/>
    </location>
</feature>
<dbReference type="KEGG" id="wch:wcw_1477"/>
<evidence type="ECO:0000256" key="2">
    <source>
        <dbReference type="ARBA" id="ARBA00022448"/>
    </source>
</evidence>
<protein>
    <submittedName>
        <fullName evidence="9">Permease, major facilitator superfamily</fullName>
    </submittedName>
</protein>
<dbReference type="PANTHER" id="PTHR42718:SF46">
    <property type="entry name" value="BLR6921 PROTEIN"/>
    <property type="match status" value="1"/>
</dbReference>